<dbReference type="AlphaFoldDB" id="A0A450RUR6"/>
<organism evidence="1">
    <name type="scientific">Candidatus Kentrum sp. DK</name>
    <dbReference type="NCBI Taxonomy" id="2126562"/>
    <lineage>
        <taxon>Bacteria</taxon>
        <taxon>Pseudomonadati</taxon>
        <taxon>Pseudomonadota</taxon>
        <taxon>Gammaproteobacteria</taxon>
        <taxon>Candidatus Kentrum</taxon>
    </lineage>
</organism>
<gene>
    <name evidence="2" type="ORF">BECKDK2373B_GA0170837_11842</name>
    <name evidence="1" type="ORF">BECKDK2373C_GA0170839_100265</name>
</gene>
<dbReference type="EMBL" id="CAADEY010000002">
    <property type="protein sequence ID" value="VFJ42844.1"/>
    <property type="molecule type" value="Genomic_DNA"/>
</dbReference>
<proteinExistence type="predicted"/>
<dbReference type="EMBL" id="CAADEX010000184">
    <property type="protein sequence ID" value="VFJ67085.1"/>
    <property type="molecule type" value="Genomic_DNA"/>
</dbReference>
<evidence type="ECO:0000313" key="1">
    <source>
        <dbReference type="EMBL" id="VFJ42844.1"/>
    </source>
</evidence>
<name>A0A450RUR6_9GAMM</name>
<protein>
    <submittedName>
        <fullName evidence="1">Uncharacterized protein</fullName>
    </submittedName>
</protein>
<accession>A0A450RUR6</accession>
<sequence length="48" mass="5368">MAEHFEIIFNAVRERKVSFAYSSENKMPLRGKRAALESGAPRSLSDLG</sequence>
<reference evidence="1" key="1">
    <citation type="submission" date="2019-02" db="EMBL/GenBank/DDBJ databases">
        <authorList>
            <person name="Gruber-Vodicka R. H."/>
            <person name="Seah K. B. B."/>
        </authorList>
    </citation>
    <scope>NUCLEOTIDE SEQUENCE</scope>
    <source>
        <strain evidence="1">BECK_DK161</strain>
        <strain evidence="2">BECK_DK47</strain>
    </source>
</reference>
<evidence type="ECO:0000313" key="2">
    <source>
        <dbReference type="EMBL" id="VFJ67085.1"/>
    </source>
</evidence>